<sequence length="95" mass="10735">MTAKESGKLSSSVHEKGPLHRKIVSDTSEGGLEKIIFDDMVDRGWRAGDAKDYGREYCVDLINLRDFLNTTQPKIAEELLLKNQKRCQVPGSENR</sequence>
<dbReference type="Proteomes" id="UP000322699">
    <property type="component" value="Unassembled WGS sequence"/>
</dbReference>
<accession>A0A5B1CPL0</accession>
<keyword evidence="3" id="KW-1185">Reference proteome</keyword>
<evidence type="ECO:0000256" key="1">
    <source>
        <dbReference type="SAM" id="MobiDB-lite"/>
    </source>
</evidence>
<organism evidence="2 3">
    <name type="scientific">Rubripirellula obstinata</name>
    <dbReference type="NCBI Taxonomy" id="406547"/>
    <lineage>
        <taxon>Bacteria</taxon>
        <taxon>Pseudomonadati</taxon>
        <taxon>Planctomycetota</taxon>
        <taxon>Planctomycetia</taxon>
        <taxon>Pirellulales</taxon>
        <taxon>Pirellulaceae</taxon>
        <taxon>Rubripirellula</taxon>
    </lineage>
</organism>
<feature type="region of interest" description="Disordered" evidence="1">
    <location>
        <begin position="1"/>
        <end position="24"/>
    </location>
</feature>
<protein>
    <submittedName>
        <fullName evidence="2">Uncharacterized protein</fullName>
    </submittedName>
</protein>
<proteinExistence type="predicted"/>
<dbReference type="AlphaFoldDB" id="A0A5B1CPL0"/>
<dbReference type="RefSeq" id="WP_068265407.1">
    <property type="nucleotide sequence ID" value="NZ_LWSK01000086.1"/>
</dbReference>
<name>A0A5B1CPL0_9BACT</name>
<reference evidence="2 3" key="1">
    <citation type="submission" date="2019-08" db="EMBL/GenBank/DDBJ databases">
        <title>Deep-cultivation of Planctomycetes and their phenomic and genomic characterization uncovers novel biology.</title>
        <authorList>
            <person name="Wiegand S."/>
            <person name="Jogler M."/>
            <person name="Boedeker C."/>
            <person name="Pinto D."/>
            <person name="Vollmers J."/>
            <person name="Rivas-Marin E."/>
            <person name="Kohn T."/>
            <person name="Peeters S.H."/>
            <person name="Heuer A."/>
            <person name="Rast P."/>
            <person name="Oberbeckmann S."/>
            <person name="Bunk B."/>
            <person name="Jeske O."/>
            <person name="Meyerdierks A."/>
            <person name="Storesund J.E."/>
            <person name="Kallscheuer N."/>
            <person name="Luecker S."/>
            <person name="Lage O.M."/>
            <person name="Pohl T."/>
            <person name="Merkel B.J."/>
            <person name="Hornburger P."/>
            <person name="Mueller R.-W."/>
            <person name="Bruemmer F."/>
            <person name="Labrenz M."/>
            <person name="Spormann A.M."/>
            <person name="Op Den Camp H."/>
            <person name="Overmann J."/>
            <person name="Amann R."/>
            <person name="Jetten M.S.M."/>
            <person name="Mascher T."/>
            <person name="Medema M.H."/>
            <person name="Devos D.P."/>
            <person name="Kaster A.-K."/>
            <person name="Ovreas L."/>
            <person name="Rohde M."/>
            <person name="Galperin M.Y."/>
            <person name="Jogler C."/>
        </authorList>
    </citation>
    <scope>NUCLEOTIDE SEQUENCE [LARGE SCALE GENOMIC DNA]</scope>
    <source>
        <strain evidence="2 3">LF1</strain>
    </source>
</reference>
<evidence type="ECO:0000313" key="3">
    <source>
        <dbReference type="Proteomes" id="UP000322699"/>
    </source>
</evidence>
<comment type="caution">
    <text evidence="2">The sequence shown here is derived from an EMBL/GenBank/DDBJ whole genome shotgun (WGS) entry which is preliminary data.</text>
</comment>
<evidence type="ECO:0000313" key="2">
    <source>
        <dbReference type="EMBL" id="KAA1261885.1"/>
    </source>
</evidence>
<gene>
    <name evidence="2" type="ORF">LF1_44460</name>
</gene>
<dbReference type="EMBL" id="VRLW01000001">
    <property type="protein sequence ID" value="KAA1261885.1"/>
    <property type="molecule type" value="Genomic_DNA"/>
</dbReference>